<evidence type="ECO:0000313" key="1">
    <source>
        <dbReference type="EMBL" id="KXA23037.1"/>
    </source>
</evidence>
<sequence length="48" mass="5628">MSSYSAEIFYFSITKLDAYARNNWVVAQKMCKAKLINILGYKQHSQYC</sequence>
<organism evidence="1 2">
    <name type="scientific">Gardnerella vaginalis</name>
    <dbReference type="NCBI Taxonomy" id="2702"/>
    <lineage>
        <taxon>Bacteria</taxon>
        <taxon>Bacillati</taxon>
        <taxon>Actinomycetota</taxon>
        <taxon>Actinomycetes</taxon>
        <taxon>Bifidobacteriales</taxon>
        <taxon>Bifidobacteriaceae</taxon>
        <taxon>Gardnerella</taxon>
    </lineage>
</organism>
<dbReference type="AlphaFoldDB" id="A0A133P3A8"/>
<gene>
    <name evidence="1" type="ORF">HMPREF3208_00010</name>
</gene>
<accession>A0A133P3A8</accession>
<evidence type="ECO:0000313" key="2">
    <source>
        <dbReference type="Proteomes" id="UP000070687"/>
    </source>
</evidence>
<dbReference type="PATRIC" id="fig|2702.100.peg.10"/>
<proteinExistence type="predicted"/>
<reference evidence="1 2" key="1">
    <citation type="submission" date="2016-01" db="EMBL/GenBank/DDBJ databases">
        <authorList>
            <person name="Oliw E.H."/>
        </authorList>
    </citation>
    <scope>NUCLEOTIDE SEQUENCE [LARGE SCALE GENOMIC DNA]</scope>
    <source>
        <strain evidence="1 2">PSS_7772B</strain>
    </source>
</reference>
<name>A0A133P3A8_GARVA</name>
<protein>
    <submittedName>
        <fullName evidence="1">Uncharacterized protein</fullName>
    </submittedName>
</protein>
<dbReference type="EMBL" id="LRQB01000002">
    <property type="protein sequence ID" value="KXA23037.1"/>
    <property type="molecule type" value="Genomic_DNA"/>
</dbReference>
<comment type="caution">
    <text evidence="1">The sequence shown here is derived from an EMBL/GenBank/DDBJ whole genome shotgun (WGS) entry which is preliminary data.</text>
</comment>
<dbReference type="Proteomes" id="UP000070687">
    <property type="component" value="Unassembled WGS sequence"/>
</dbReference>